<dbReference type="Proteomes" id="UP001262889">
    <property type="component" value="Unassembled WGS sequence"/>
</dbReference>
<sequence>MSGYEFSRLWFDYSFLNPGKIKPAHTAIYFFAIERCNRLGWKAEFGFPTDLAMEALGIKNYRTYMRALQDLVDWGFIAWVQKSSNQYTANVIALVKNTEAPPKALDKALSQHGTKQVQSIASINKQLNHKPINHKTFFQKPLLKIDKSEIPTNELGCYEWAVKFQELFLKNLKNKGAPLKRTEMISFEDAVIPLRLMMEKDGVSENQLQLAYDLLDGNDEFWKGIILDTSKLRQKIGQLIAQGKKPVKTENMDLRVLQKIKSYD</sequence>
<reference evidence="1 2" key="1">
    <citation type="submission" date="2023-09" db="EMBL/GenBank/DDBJ databases">
        <authorList>
            <person name="Rey-Velasco X."/>
        </authorList>
    </citation>
    <scope>NUCLEOTIDE SEQUENCE [LARGE SCALE GENOMIC DNA]</scope>
    <source>
        <strain evidence="1 2">F363</strain>
    </source>
</reference>
<organism evidence="1 2">
    <name type="scientific">Autumnicola tepida</name>
    <dbReference type="NCBI Taxonomy" id="3075595"/>
    <lineage>
        <taxon>Bacteria</taxon>
        <taxon>Pseudomonadati</taxon>
        <taxon>Bacteroidota</taxon>
        <taxon>Flavobacteriia</taxon>
        <taxon>Flavobacteriales</taxon>
        <taxon>Flavobacteriaceae</taxon>
        <taxon>Autumnicola</taxon>
    </lineage>
</organism>
<proteinExistence type="predicted"/>
<protein>
    <recommendedName>
        <fullName evidence="3">Helix-turn-helix domain-containing protein</fullName>
    </recommendedName>
</protein>
<evidence type="ECO:0000313" key="2">
    <source>
        <dbReference type="Proteomes" id="UP001262889"/>
    </source>
</evidence>
<accession>A0ABU3CCZ1</accession>
<comment type="caution">
    <text evidence="1">The sequence shown here is derived from an EMBL/GenBank/DDBJ whole genome shotgun (WGS) entry which is preliminary data.</text>
</comment>
<evidence type="ECO:0008006" key="3">
    <source>
        <dbReference type="Google" id="ProtNLM"/>
    </source>
</evidence>
<evidence type="ECO:0000313" key="1">
    <source>
        <dbReference type="EMBL" id="MDT0644207.1"/>
    </source>
</evidence>
<dbReference type="RefSeq" id="WP_311535825.1">
    <property type="nucleotide sequence ID" value="NZ_JAVRHQ010000022.1"/>
</dbReference>
<name>A0ABU3CCZ1_9FLAO</name>
<dbReference type="EMBL" id="JAVRHQ010000022">
    <property type="protein sequence ID" value="MDT0644207.1"/>
    <property type="molecule type" value="Genomic_DNA"/>
</dbReference>
<gene>
    <name evidence="1" type="ORF">RM553_15325</name>
</gene>
<keyword evidence="2" id="KW-1185">Reference proteome</keyword>